<feature type="compositionally biased region" description="Low complexity" evidence="1">
    <location>
        <begin position="400"/>
        <end position="411"/>
    </location>
</feature>
<gene>
    <name evidence="3" type="ORF">K466DRAFT_514693</name>
</gene>
<dbReference type="InParanoid" id="A0A5C3PTR1"/>
<evidence type="ECO:0000256" key="1">
    <source>
        <dbReference type="SAM" id="MobiDB-lite"/>
    </source>
</evidence>
<evidence type="ECO:0000313" key="3">
    <source>
        <dbReference type="EMBL" id="TFK91770.1"/>
    </source>
</evidence>
<sequence>MTDKGVGEDVVWFADYHFPPPPPSSTSSSRKTIKKNPFKNLKGADLLGERDLTRRFIHAVNEHKLAPGLKMSYCGDRPDPSACDEDGQKPDAAFYRMAVAPSDDKPHWGDQLIACEFKVAKSSGAIQDPFEDVPNTVDGVVPSVSEHRKKNRGQIITYAELLFAVQQRIAVFTLLVLGRQCRFIRWDRSGLVVTRSFDYYKKWKFFVDVLWRISQSSDKQLGLDPTAHRLFPGDPDYLLMTTAAKSVTSDVDHRERVLDEAPKDSFVFSYVRKAFRKSVEDDRWPRYRVEVPDGKQTRMYLIGKPSFRAKGLAGRGTRGYVALECGTGRFVWLKDAWRAHYLLVDREGDILERLMKANVPNIPTLICHGDIEDQVTYTPQRWEEKNPAPSVHSGTGTPPSSNVAGSSSSTSQKRKLDSDECEGDVPPPKGLSRLPFRSDSPLRRHKHYRLVVEEVALALSEFQYGRQLVTVVKDCVIAHYNAYQKLLLLHRDISSGNVLIYPRIVEMEDGRFKVEYTGILADWEMAKETTVLDPRQPERTGTWQYMSVALLSGDKAVEVCDELESFFYVLLYNATRYLLSPLPDITIANFLDEFFDQYGWGDGRYVCGDKKKNTIANGELEVAHTVKLKFKSSMDDVLADLLSWFKAHYVVSRYENDKMPEVSRSAVATPQSSAGDLKSATPGPARRLTGASVPPRVALPGKGSTQREGPSKEDREKATLASSHAAVVTLLEDAERTLVWSMGDKAGDRIPKTWRPDKKYDHECSTHISAVGTSNKKRSLSLCPLPSSVLQRLRHRPHLPDRARRSRGCRAIIKISSSLRIYRIYLPVRIRCTLSIPSHL</sequence>
<dbReference type="InterPro" id="IPR011009">
    <property type="entry name" value="Kinase-like_dom_sf"/>
</dbReference>
<keyword evidence="4" id="KW-1185">Reference proteome</keyword>
<evidence type="ECO:0000259" key="2">
    <source>
        <dbReference type="Pfam" id="PF17667"/>
    </source>
</evidence>
<name>A0A5C3PTR1_9APHY</name>
<dbReference type="AlphaFoldDB" id="A0A5C3PTR1"/>
<proteinExistence type="predicted"/>
<dbReference type="PANTHER" id="PTHR38248">
    <property type="entry name" value="FUNK1 6"/>
    <property type="match status" value="1"/>
</dbReference>
<dbReference type="Gene3D" id="1.10.510.10">
    <property type="entry name" value="Transferase(Phosphotransferase) domain 1"/>
    <property type="match status" value="1"/>
</dbReference>
<evidence type="ECO:0000313" key="4">
    <source>
        <dbReference type="Proteomes" id="UP000308197"/>
    </source>
</evidence>
<feature type="compositionally biased region" description="Basic and acidic residues" evidence="1">
    <location>
        <begin position="709"/>
        <end position="718"/>
    </location>
</feature>
<reference evidence="3 4" key="1">
    <citation type="journal article" date="2019" name="Nat. Ecol. Evol.">
        <title>Megaphylogeny resolves global patterns of mushroom evolution.</title>
        <authorList>
            <person name="Varga T."/>
            <person name="Krizsan K."/>
            <person name="Foldi C."/>
            <person name="Dima B."/>
            <person name="Sanchez-Garcia M."/>
            <person name="Sanchez-Ramirez S."/>
            <person name="Szollosi G.J."/>
            <person name="Szarkandi J.G."/>
            <person name="Papp V."/>
            <person name="Albert L."/>
            <person name="Andreopoulos W."/>
            <person name="Angelini C."/>
            <person name="Antonin V."/>
            <person name="Barry K.W."/>
            <person name="Bougher N.L."/>
            <person name="Buchanan P."/>
            <person name="Buyck B."/>
            <person name="Bense V."/>
            <person name="Catcheside P."/>
            <person name="Chovatia M."/>
            <person name="Cooper J."/>
            <person name="Damon W."/>
            <person name="Desjardin D."/>
            <person name="Finy P."/>
            <person name="Geml J."/>
            <person name="Haridas S."/>
            <person name="Hughes K."/>
            <person name="Justo A."/>
            <person name="Karasinski D."/>
            <person name="Kautmanova I."/>
            <person name="Kiss B."/>
            <person name="Kocsube S."/>
            <person name="Kotiranta H."/>
            <person name="LaButti K.M."/>
            <person name="Lechner B.E."/>
            <person name="Liimatainen K."/>
            <person name="Lipzen A."/>
            <person name="Lukacs Z."/>
            <person name="Mihaltcheva S."/>
            <person name="Morgado L.N."/>
            <person name="Niskanen T."/>
            <person name="Noordeloos M.E."/>
            <person name="Ohm R.A."/>
            <person name="Ortiz-Santana B."/>
            <person name="Ovrebo C."/>
            <person name="Racz N."/>
            <person name="Riley R."/>
            <person name="Savchenko A."/>
            <person name="Shiryaev A."/>
            <person name="Soop K."/>
            <person name="Spirin V."/>
            <person name="Szebenyi C."/>
            <person name="Tomsovsky M."/>
            <person name="Tulloss R.E."/>
            <person name="Uehling J."/>
            <person name="Grigoriev I.V."/>
            <person name="Vagvolgyi C."/>
            <person name="Papp T."/>
            <person name="Martin F.M."/>
            <person name="Miettinen O."/>
            <person name="Hibbett D.S."/>
            <person name="Nagy L.G."/>
        </authorList>
    </citation>
    <scope>NUCLEOTIDE SEQUENCE [LARGE SCALE GENOMIC DNA]</scope>
    <source>
        <strain evidence="3 4">HHB13444</strain>
    </source>
</reference>
<dbReference type="SUPFAM" id="SSF56112">
    <property type="entry name" value="Protein kinase-like (PK-like)"/>
    <property type="match status" value="2"/>
</dbReference>
<organism evidence="3 4">
    <name type="scientific">Polyporus arcularius HHB13444</name>
    <dbReference type="NCBI Taxonomy" id="1314778"/>
    <lineage>
        <taxon>Eukaryota</taxon>
        <taxon>Fungi</taxon>
        <taxon>Dikarya</taxon>
        <taxon>Basidiomycota</taxon>
        <taxon>Agaricomycotina</taxon>
        <taxon>Agaricomycetes</taxon>
        <taxon>Polyporales</taxon>
        <taxon>Polyporaceae</taxon>
        <taxon>Polyporus</taxon>
    </lineage>
</organism>
<feature type="region of interest" description="Disordered" evidence="1">
    <location>
        <begin position="663"/>
        <end position="720"/>
    </location>
</feature>
<dbReference type="Pfam" id="PF17667">
    <property type="entry name" value="Pkinase_fungal"/>
    <property type="match status" value="1"/>
</dbReference>
<protein>
    <recommendedName>
        <fullName evidence="2">Fungal-type protein kinase domain-containing protein</fullName>
    </recommendedName>
</protein>
<feature type="domain" description="Fungal-type protein kinase" evidence="2">
    <location>
        <begin position="143"/>
        <end position="572"/>
    </location>
</feature>
<dbReference type="Proteomes" id="UP000308197">
    <property type="component" value="Unassembled WGS sequence"/>
</dbReference>
<dbReference type="EMBL" id="ML211012">
    <property type="protein sequence ID" value="TFK91770.1"/>
    <property type="molecule type" value="Genomic_DNA"/>
</dbReference>
<feature type="region of interest" description="Disordered" evidence="1">
    <location>
        <begin position="384"/>
        <end position="438"/>
    </location>
</feature>
<accession>A0A5C3PTR1</accession>
<dbReference type="InterPro" id="IPR040976">
    <property type="entry name" value="Pkinase_fungal"/>
</dbReference>
<dbReference type="PANTHER" id="PTHR38248:SF2">
    <property type="entry name" value="FUNK1 11"/>
    <property type="match status" value="1"/>
</dbReference>